<evidence type="ECO:0000313" key="2">
    <source>
        <dbReference type="Proteomes" id="UP000789901"/>
    </source>
</evidence>
<accession>A0ABN7X1Z7</accession>
<feature type="non-terminal residue" evidence="1">
    <location>
        <position position="46"/>
    </location>
</feature>
<sequence>DEDANALLVDIQHMELAGKIVNHVEMKNQNPWKHKRSRLNNESIYL</sequence>
<keyword evidence="2" id="KW-1185">Reference proteome</keyword>
<proteinExistence type="predicted"/>
<organism evidence="1 2">
    <name type="scientific">Gigaspora margarita</name>
    <dbReference type="NCBI Taxonomy" id="4874"/>
    <lineage>
        <taxon>Eukaryota</taxon>
        <taxon>Fungi</taxon>
        <taxon>Fungi incertae sedis</taxon>
        <taxon>Mucoromycota</taxon>
        <taxon>Glomeromycotina</taxon>
        <taxon>Glomeromycetes</taxon>
        <taxon>Diversisporales</taxon>
        <taxon>Gigasporaceae</taxon>
        <taxon>Gigaspora</taxon>
    </lineage>
</organism>
<dbReference type="EMBL" id="CAJVQB010081955">
    <property type="protein sequence ID" value="CAG8846054.1"/>
    <property type="molecule type" value="Genomic_DNA"/>
</dbReference>
<protein>
    <submittedName>
        <fullName evidence="1">8894_t:CDS:1</fullName>
    </submittedName>
</protein>
<dbReference type="Proteomes" id="UP000789901">
    <property type="component" value="Unassembled WGS sequence"/>
</dbReference>
<evidence type="ECO:0000313" key="1">
    <source>
        <dbReference type="EMBL" id="CAG8846054.1"/>
    </source>
</evidence>
<comment type="caution">
    <text evidence="1">The sequence shown here is derived from an EMBL/GenBank/DDBJ whole genome shotgun (WGS) entry which is preliminary data.</text>
</comment>
<name>A0ABN7X1Z7_GIGMA</name>
<gene>
    <name evidence="1" type="ORF">GMARGA_LOCUS37973</name>
</gene>
<reference evidence="1 2" key="1">
    <citation type="submission" date="2021-06" db="EMBL/GenBank/DDBJ databases">
        <authorList>
            <person name="Kallberg Y."/>
            <person name="Tangrot J."/>
            <person name="Rosling A."/>
        </authorList>
    </citation>
    <scope>NUCLEOTIDE SEQUENCE [LARGE SCALE GENOMIC DNA]</scope>
    <source>
        <strain evidence="1 2">120-4 pot B 10/14</strain>
    </source>
</reference>
<feature type="non-terminal residue" evidence="1">
    <location>
        <position position="1"/>
    </location>
</feature>